<dbReference type="EC" id="7.1.1.2" evidence="8"/>
<feature type="transmembrane region" description="Helical" evidence="8">
    <location>
        <begin position="226"/>
        <end position="247"/>
    </location>
</feature>
<dbReference type="EMBL" id="GU126492">
    <property type="protein sequence ID" value="ACY66207.1"/>
    <property type="molecule type" value="Genomic_DNA"/>
</dbReference>
<evidence type="ECO:0000256" key="6">
    <source>
        <dbReference type="ARBA" id="ARBA00023075"/>
    </source>
</evidence>
<feature type="transmembrane region" description="Helical" evidence="8">
    <location>
        <begin position="89"/>
        <end position="109"/>
    </location>
</feature>
<dbReference type="GeneID" id="9480767"/>
<dbReference type="InterPro" id="IPR018393">
    <property type="entry name" value="NADHpl_OxRdtase_5_subgr"/>
</dbReference>
<feature type="transmembrane region" description="Helical" evidence="8">
    <location>
        <begin position="451"/>
        <end position="472"/>
    </location>
</feature>
<evidence type="ECO:0000256" key="5">
    <source>
        <dbReference type="ARBA" id="ARBA00022989"/>
    </source>
</evidence>
<dbReference type="RefSeq" id="YP_003795195.1">
    <property type="nucleotide sequence ID" value="NC_014337.1"/>
</dbReference>
<keyword evidence="4 8" id="KW-0812">Transmembrane</keyword>
<dbReference type="GO" id="GO:0003954">
    <property type="term" value="F:NADH dehydrogenase activity"/>
    <property type="evidence" value="ECO:0007669"/>
    <property type="project" value="TreeGrafter"/>
</dbReference>
<keyword evidence="3" id="KW-0249">Electron transport</keyword>
<dbReference type="EMBL" id="KC993184">
    <property type="protein sequence ID" value="AGS44255.1"/>
    <property type="molecule type" value="Genomic_DNA"/>
</dbReference>
<keyword evidence="8 11" id="KW-0496">Mitochondrion</keyword>
<comment type="function">
    <text evidence="1">Core subunit of the mitochondrial membrane respiratory chain NADH dehydrogenase (Complex I) that is believed to belong to the minimal assembly required for catalysis. Complex I functions in the transfer of electrons from NADH to the respiratory chain. The immediate electron acceptor for the enzyme is believed to be ubiquinone.</text>
</comment>
<evidence type="ECO:0000256" key="2">
    <source>
        <dbReference type="ARBA" id="ARBA00004141"/>
    </source>
</evidence>
<accession>D8WJ13</accession>
<feature type="transmembrane region" description="Helical" evidence="8">
    <location>
        <begin position="405"/>
        <end position="424"/>
    </location>
</feature>
<dbReference type="GO" id="GO:0042773">
    <property type="term" value="P:ATP synthesis coupled electron transport"/>
    <property type="evidence" value="ECO:0007669"/>
    <property type="project" value="InterPro"/>
</dbReference>
<feature type="transmembrane region" description="Helical" evidence="8">
    <location>
        <begin position="280"/>
        <end position="301"/>
    </location>
</feature>
<dbReference type="PANTHER" id="PTHR42829:SF2">
    <property type="entry name" value="NADH-UBIQUINONE OXIDOREDUCTASE CHAIN 5"/>
    <property type="match status" value="1"/>
</dbReference>
<keyword evidence="3" id="KW-0679">Respiratory chain</keyword>
<dbReference type="GO" id="GO:0016020">
    <property type="term" value="C:membrane"/>
    <property type="evidence" value="ECO:0007669"/>
    <property type="project" value="UniProtKB-SubCell"/>
</dbReference>
<feature type="transmembrane region" description="Helical" evidence="8">
    <location>
        <begin position="161"/>
        <end position="186"/>
    </location>
</feature>
<dbReference type="Pfam" id="PF00662">
    <property type="entry name" value="Proton_antipo_N"/>
    <property type="match status" value="1"/>
</dbReference>
<feature type="transmembrane region" description="Helical" evidence="8">
    <location>
        <begin position="254"/>
        <end position="274"/>
    </location>
</feature>
<feature type="transmembrane region" description="Helical" evidence="8">
    <location>
        <begin position="33"/>
        <end position="54"/>
    </location>
</feature>
<dbReference type="GO" id="GO:0008137">
    <property type="term" value="F:NADH dehydrogenase (ubiquinone) activity"/>
    <property type="evidence" value="ECO:0007669"/>
    <property type="project" value="UniProtKB-EC"/>
</dbReference>
<comment type="similarity">
    <text evidence="8">Belongs to the complex I subunit 5 family.</text>
</comment>
<evidence type="ECO:0000259" key="9">
    <source>
        <dbReference type="Pfam" id="PF00361"/>
    </source>
</evidence>
<geneLocation type="mitochondrion" evidence="11"/>
<comment type="function">
    <text evidence="8">Core subunit of the mitochondrial membrane respiratory chain NADH dehydrogenase (Complex I) which catalyzes electron transfer from NADH through the respiratory chain, using ubiquinone as an electron acceptor. Essential for the catalytic activity and assembly of complex I.</text>
</comment>
<gene>
    <name evidence="11" type="primary">nad5</name>
    <name evidence="12" type="ORF">H731CANSUB-C_028</name>
</gene>
<evidence type="ECO:0000313" key="11">
    <source>
        <dbReference type="EMBL" id="ACY66207.1"/>
    </source>
</evidence>
<keyword evidence="6 8" id="KW-0830">Ubiquinone</keyword>
<comment type="catalytic activity">
    <reaction evidence="8">
        <text>a ubiquinone + NADH + 5 H(+)(in) = a ubiquinol + NAD(+) + 4 H(+)(out)</text>
        <dbReference type="Rhea" id="RHEA:29091"/>
        <dbReference type="Rhea" id="RHEA-COMP:9565"/>
        <dbReference type="Rhea" id="RHEA-COMP:9566"/>
        <dbReference type="ChEBI" id="CHEBI:15378"/>
        <dbReference type="ChEBI" id="CHEBI:16389"/>
        <dbReference type="ChEBI" id="CHEBI:17976"/>
        <dbReference type="ChEBI" id="CHEBI:57540"/>
        <dbReference type="ChEBI" id="CHEBI:57945"/>
        <dbReference type="EC" id="7.1.1.2"/>
    </reaction>
</comment>
<comment type="subcellular location">
    <subcellularLocation>
        <location evidence="2">Membrane</location>
        <topology evidence="2">Multi-pass membrane protein</topology>
    </subcellularLocation>
</comment>
<dbReference type="PANTHER" id="PTHR42829">
    <property type="entry name" value="NADH-UBIQUINONE OXIDOREDUCTASE CHAIN 5"/>
    <property type="match status" value="1"/>
</dbReference>
<evidence type="ECO:0000259" key="10">
    <source>
        <dbReference type="Pfam" id="PF00662"/>
    </source>
</evidence>
<feature type="domain" description="NADH:quinone oxidoreductase/Mrp antiporter transmembrane" evidence="9">
    <location>
        <begin position="83"/>
        <end position="360"/>
    </location>
</feature>
<feature type="domain" description="NADH-Ubiquinone oxidoreductase (complex I) chain 5 N-terminal" evidence="10">
    <location>
        <begin position="17"/>
        <end position="67"/>
    </location>
</feature>
<dbReference type="Pfam" id="PF00361">
    <property type="entry name" value="Proton_antipo_M"/>
    <property type="match status" value="1"/>
</dbReference>
<dbReference type="InterPro" id="IPR001750">
    <property type="entry name" value="ND/Mrp_TM"/>
</dbReference>
<evidence type="ECO:0000313" key="13">
    <source>
        <dbReference type="EMBL" id="APC61696.1"/>
    </source>
</evidence>
<reference evidence="13" key="3">
    <citation type="journal article" date="2017" name="BMC Microbiol.">
        <title>Competition assays and physiological experiments of soil and phyllosphere yeasts identify Candida subhashii as a novel antagonist of filamentous fungi.</title>
        <authorList>
            <person name="Hilber-Bodmer M."/>
            <person name="Schmid M."/>
            <person name="Ahrens C.H."/>
            <person name="Freimoser F.M."/>
        </authorList>
    </citation>
    <scope>NUCLEOTIDE SEQUENCE</scope>
    <source>
        <strain evidence="13">FGA 2.2</strain>
    </source>
</reference>
<dbReference type="GO" id="GO:0015990">
    <property type="term" value="P:electron transport coupled proton transport"/>
    <property type="evidence" value="ECO:0007669"/>
    <property type="project" value="TreeGrafter"/>
</dbReference>
<evidence type="ECO:0000256" key="8">
    <source>
        <dbReference type="RuleBase" id="RU003404"/>
    </source>
</evidence>
<dbReference type="PRINTS" id="PR01434">
    <property type="entry name" value="NADHDHGNASE5"/>
</dbReference>
<keyword evidence="8" id="KW-0813">Transport</keyword>
<reference evidence="11" key="1">
    <citation type="journal article" date="2010" name="Microbiology (Mosc.)">
        <title>The mitochondrial genome of the pathogenic yeast Candida subhashii: GC-rich linear DNA with a protein covalently attached to their 5' termini.</title>
        <authorList>
            <person name="Fricova D."/>
            <person name="Valach M."/>
            <person name="Farkas Z."/>
            <person name="Pfeiffer I."/>
            <person name="Kucsera J."/>
            <person name="Tomaska L."/>
            <person name="Nosek J."/>
        </authorList>
    </citation>
    <scope>NUCLEOTIDE SEQUENCE</scope>
    <source>
        <strain evidence="11">FR 392</strain>
    </source>
</reference>
<evidence type="ECO:0000256" key="7">
    <source>
        <dbReference type="ARBA" id="ARBA00023136"/>
    </source>
</evidence>
<evidence type="ECO:0000256" key="1">
    <source>
        <dbReference type="ARBA" id="ARBA00003257"/>
    </source>
</evidence>
<proteinExistence type="inferred from homology"/>
<sequence length="550" mass="60908">MYSFSYEPTSKILLGRWFSQGVLQSDYGLQLDSLALCVFLPVGVVTVCVLLYAVEYMQGDAHRNRFYITLSMFAVFMSILVLSDNYIMLFIGWEFVGVISYLLISFWSTRVQAMKAALSAILLNRLGDTFFVVALATFITAFQSFNFSTIALLVPYTQTDLLTVIGILLVVAATAKSAQLGLHAWLLSAMEGPTPVSALLHAATMVCAGVFVLARSAFLLEYTPTVLLGILWLGGVTTLVSGLMATVCNDIKKVIALSTMSQLSMMMLAIGLSAYDLAVYHLYCHAFFKALLFMAAGSIIHSYGSESQDLRVYGGLRAYLPFSYTAMLIASLSLMAIPGLSGYYSKDIIIESLYGSYRLSGYLVYYLAVASATLTSVYSVRVLYLTFYNQPSTSKAQVGKVHESWGLMIPMIVLVLYSISLGYYRDGVIHHIGMTLPSNTSWIETEMTLPVWVKVLPLCLGVGMSSIVVYVYEYAYRLMTHSVYVYLVQRYYWDQLMNSLVIRKSLRLGGRLWEYTDSGLLRVLGSTGIGRLLLYLPVAGLFNLIVLLGS</sequence>
<reference evidence="12" key="2">
    <citation type="submission" date="2013-04" db="EMBL/GenBank/DDBJ databases">
        <authorList>
            <person name="Hegedusova E."/>
            <person name="Brejova B."/>
            <person name="Nosek J."/>
        </authorList>
    </citation>
    <scope>NUCLEOTIDE SEQUENCE</scope>
    <source>
        <strain evidence="12">FR-392-06-SUB1</strain>
    </source>
</reference>
<dbReference type="InterPro" id="IPR001516">
    <property type="entry name" value="Proton_antipo_N"/>
</dbReference>
<keyword evidence="5 8" id="KW-1133">Transmembrane helix</keyword>
<dbReference type="NCBIfam" id="TIGR01974">
    <property type="entry name" value="NDH_I_L"/>
    <property type="match status" value="1"/>
</dbReference>
<feature type="transmembrane region" description="Helical" evidence="8">
    <location>
        <begin position="198"/>
        <end position="220"/>
    </location>
</feature>
<feature type="transmembrane region" description="Helical" evidence="8">
    <location>
        <begin position="130"/>
        <end position="155"/>
    </location>
</feature>
<name>D8WJ13_9ASCO</name>
<feature type="transmembrane region" description="Helical" evidence="8">
    <location>
        <begin position="66"/>
        <end position="83"/>
    </location>
</feature>
<evidence type="ECO:0000256" key="4">
    <source>
        <dbReference type="ARBA" id="ARBA00022692"/>
    </source>
</evidence>
<evidence type="ECO:0000256" key="3">
    <source>
        <dbReference type="ARBA" id="ARBA00022660"/>
    </source>
</evidence>
<dbReference type="AlphaFoldDB" id="D8WJ13"/>
<organism evidence="11">
    <name type="scientific">[Candida] subhashii</name>
    <dbReference type="NCBI Taxonomy" id="561895"/>
    <lineage>
        <taxon>Eukaryota</taxon>
        <taxon>Fungi</taxon>
        <taxon>Dikarya</taxon>
        <taxon>Ascomycota</taxon>
        <taxon>Saccharomycotina</taxon>
        <taxon>Pichiomycetes</taxon>
        <taxon>Debaryomycetaceae</taxon>
        <taxon>Spathaspora</taxon>
    </lineage>
</organism>
<evidence type="ECO:0000313" key="12">
    <source>
        <dbReference type="EMBL" id="AGS44255.1"/>
    </source>
</evidence>
<protein>
    <recommendedName>
        <fullName evidence="8">NADH-ubiquinone oxidoreductase chain 5</fullName>
        <ecNumber evidence="8">7.1.1.2</ecNumber>
    </recommendedName>
</protein>
<feature type="transmembrane region" description="Helical" evidence="8">
    <location>
        <begin position="532"/>
        <end position="549"/>
    </location>
</feature>
<keyword evidence="7 8" id="KW-0472">Membrane</keyword>
<feature type="transmembrane region" description="Helical" evidence="8">
    <location>
        <begin position="322"/>
        <end position="344"/>
    </location>
</feature>
<keyword evidence="8" id="KW-0520">NAD</keyword>
<feature type="transmembrane region" description="Helical" evidence="8">
    <location>
        <begin position="364"/>
        <end position="384"/>
    </location>
</feature>
<dbReference type="InterPro" id="IPR003945">
    <property type="entry name" value="NU5C-like"/>
</dbReference>
<dbReference type="EMBL" id="KX781248">
    <property type="protein sequence ID" value="APC61696.1"/>
    <property type="molecule type" value="Genomic_DNA"/>
</dbReference>